<gene>
    <name evidence="2" type="primary">gb06212</name>
    <name evidence="2" type="ORF">PR202_gb06212</name>
</gene>
<evidence type="ECO:0000313" key="2">
    <source>
        <dbReference type="EMBL" id="GJN18987.1"/>
    </source>
</evidence>
<dbReference type="Proteomes" id="UP001054889">
    <property type="component" value="Unassembled WGS sequence"/>
</dbReference>
<accession>A0AAV5E940</accession>
<dbReference type="AlphaFoldDB" id="A0AAV5E940"/>
<feature type="region of interest" description="Disordered" evidence="1">
    <location>
        <begin position="48"/>
        <end position="67"/>
    </location>
</feature>
<name>A0AAV5E940_ELECO</name>
<evidence type="ECO:0000313" key="3">
    <source>
        <dbReference type="Proteomes" id="UP001054889"/>
    </source>
</evidence>
<organism evidence="2 3">
    <name type="scientific">Eleusine coracana subsp. coracana</name>
    <dbReference type="NCBI Taxonomy" id="191504"/>
    <lineage>
        <taxon>Eukaryota</taxon>
        <taxon>Viridiplantae</taxon>
        <taxon>Streptophyta</taxon>
        <taxon>Embryophyta</taxon>
        <taxon>Tracheophyta</taxon>
        <taxon>Spermatophyta</taxon>
        <taxon>Magnoliopsida</taxon>
        <taxon>Liliopsida</taxon>
        <taxon>Poales</taxon>
        <taxon>Poaceae</taxon>
        <taxon>PACMAD clade</taxon>
        <taxon>Chloridoideae</taxon>
        <taxon>Cynodonteae</taxon>
        <taxon>Eleusininae</taxon>
        <taxon>Eleusine</taxon>
    </lineage>
</organism>
<sequence>MFILGGGANQSGTGTELEKNGSAAASKQSGDPLFGSFPSASLSTFHRKATDREEPALSVTAQALCPP</sequence>
<feature type="region of interest" description="Disordered" evidence="1">
    <location>
        <begin position="1"/>
        <end position="33"/>
    </location>
</feature>
<reference evidence="2" key="2">
    <citation type="submission" date="2021-12" db="EMBL/GenBank/DDBJ databases">
        <title>Resequencing data analysis of finger millet.</title>
        <authorList>
            <person name="Hatakeyama M."/>
            <person name="Aluri S."/>
            <person name="Balachadran M.T."/>
            <person name="Sivarajan S.R."/>
            <person name="Poveda L."/>
            <person name="Shimizu-Inatsugi R."/>
            <person name="Schlapbach R."/>
            <person name="Sreeman S.M."/>
            <person name="Shimizu K.K."/>
        </authorList>
    </citation>
    <scope>NUCLEOTIDE SEQUENCE</scope>
</reference>
<comment type="caution">
    <text evidence="2">The sequence shown here is derived from an EMBL/GenBank/DDBJ whole genome shotgun (WGS) entry which is preliminary data.</text>
</comment>
<keyword evidence="3" id="KW-1185">Reference proteome</keyword>
<proteinExistence type="predicted"/>
<evidence type="ECO:0000256" key="1">
    <source>
        <dbReference type="SAM" id="MobiDB-lite"/>
    </source>
</evidence>
<reference evidence="2" key="1">
    <citation type="journal article" date="2018" name="DNA Res.">
        <title>Multiple hybrid de novo genome assembly of finger millet, an orphan allotetraploid crop.</title>
        <authorList>
            <person name="Hatakeyama M."/>
            <person name="Aluri S."/>
            <person name="Balachadran M.T."/>
            <person name="Sivarajan S.R."/>
            <person name="Patrignani A."/>
            <person name="Gruter S."/>
            <person name="Poveda L."/>
            <person name="Shimizu-Inatsugi R."/>
            <person name="Baeten J."/>
            <person name="Francoijs K.J."/>
            <person name="Nataraja K.N."/>
            <person name="Reddy Y.A.N."/>
            <person name="Phadnis S."/>
            <person name="Ravikumar R.L."/>
            <person name="Schlapbach R."/>
            <person name="Sreeman S.M."/>
            <person name="Shimizu K.K."/>
        </authorList>
    </citation>
    <scope>NUCLEOTIDE SEQUENCE</scope>
</reference>
<dbReference type="EMBL" id="BQKI01000074">
    <property type="protein sequence ID" value="GJN18987.1"/>
    <property type="molecule type" value="Genomic_DNA"/>
</dbReference>
<protein>
    <submittedName>
        <fullName evidence="2">Uncharacterized protein</fullName>
    </submittedName>
</protein>